<comment type="caution">
    <text evidence="2">The sequence shown here is derived from an EMBL/GenBank/DDBJ whole genome shotgun (WGS) entry which is preliminary data.</text>
</comment>
<reference evidence="2 3" key="1">
    <citation type="submission" date="2019-07" db="EMBL/GenBank/DDBJ databases">
        <title>Rhodotorula toruloides NBRC10032 genome sequencing.</title>
        <authorList>
            <person name="Shida Y."/>
            <person name="Takaku H."/>
            <person name="Ogasawara W."/>
            <person name="Mori K."/>
        </authorList>
    </citation>
    <scope>NUCLEOTIDE SEQUENCE [LARGE SCALE GENOMIC DNA]</scope>
    <source>
        <strain evidence="2 3">NBRC10032</strain>
    </source>
</reference>
<protein>
    <submittedName>
        <fullName evidence="2">Arrestin-like, C-terminal domain protein</fullName>
    </submittedName>
</protein>
<organism evidence="2 3">
    <name type="scientific">Rhodotorula toruloides</name>
    <name type="common">Yeast</name>
    <name type="synonym">Rhodosporidium toruloides</name>
    <dbReference type="NCBI Taxonomy" id="5286"/>
    <lineage>
        <taxon>Eukaryota</taxon>
        <taxon>Fungi</taxon>
        <taxon>Dikarya</taxon>
        <taxon>Basidiomycota</taxon>
        <taxon>Pucciniomycotina</taxon>
        <taxon>Microbotryomycetes</taxon>
        <taxon>Sporidiobolales</taxon>
        <taxon>Sporidiobolaceae</taxon>
        <taxon>Rhodotorula</taxon>
    </lineage>
</organism>
<feature type="compositionally biased region" description="Basic and acidic residues" evidence="1">
    <location>
        <begin position="23"/>
        <end position="91"/>
    </location>
</feature>
<feature type="region of interest" description="Disordered" evidence="1">
    <location>
        <begin position="202"/>
        <end position="411"/>
    </location>
</feature>
<dbReference type="Proteomes" id="UP000321518">
    <property type="component" value="Unassembled WGS sequence"/>
</dbReference>
<dbReference type="EMBL" id="BJWK01000017">
    <property type="protein sequence ID" value="GEM11902.1"/>
    <property type="molecule type" value="Genomic_DNA"/>
</dbReference>
<feature type="compositionally biased region" description="Low complexity" evidence="1">
    <location>
        <begin position="478"/>
        <end position="497"/>
    </location>
</feature>
<feature type="region of interest" description="Disordered" evidence="1">
    <location>
        <begin position="122"/>
        <end position="154"/>
    </location>
</feature>
<feature type="compositionally biased region" description="Polar residues" evidence="1">
    <location>
        <begin position="356"/>
        <end position="368"/>
    </location>
</feature>
<feature type="compositionally biased region" description="Low complexity" evidence="1">
    <location>
        <begin position="381"/>
        <end position="391"/>
    </location>
</feature>
<feature type="compositionally biased region" description="Basic and acidic residues" evidence="1">
    <location>
        <begin position="316"/>
        <end position="333"/>
    </location>
</feature>
<evidence type="ECO:0000313" key="2">
    <source>
        <dbReference type="EMBL" id="GEM11902.1"/>
    </source>
</evidence>
<proteinExistence type="predicted"/>
<feature type="region of interest" description="Disordered" evidence="1">
    <location>
        <begin position="424"/>
        <end position="529"/>
    </location>
</feature>
<feature type="compositionally biased region" description="Basic and acidic residues" evidence="1">
    <location>
        <begin position="369"/>
        <end position="380"/>
    </location>
</feature>
<feature type="compositionally biased region" description="Polar residues" evidence="1">
    <location>
        <begin position="260"/>
        <end position="281"/>
    </location>
</feature>
<gene>
    <name evidence="2" type="ORF">Rt10032_c17g5919</name>
</gene>
<feature type="compositionally biased region" description="Basic and acidic residues" evidence="1">
    <location>
        <begin position="1"/>
        <end position="16"/>
    </location>
</feature>
<feature type="region of interest" description="Disordered" evidence="1">
    <location>
        <begin position="1"/>
        <end position="91"/>
    </location>
</feature>
<accession>A0A511KNE9</accession>
<dbReference type="AlphaFoldDB" id="A0A511KNE9"/>
<sequence length="553" mass="60054">MRRLDEEREREEEGRRMAAQRKAAFERERAEQERRRREAEAERATQEEAARQRRLAEEQDRAAQEEALRQHRVAEEQEFARRRMEEERLAAEAEHQRLLFAQEQARRAEAEENARRADLGRIQAAQQPAYPATNGHQPPANGHQPQPCGATLARTPSVASFAPSLSAAQATADVYAQAIAQQSTLQEEKAAYLRQLRLREEERRAHLASPDPSGRSAAHPASSPAQFPAPIVPQAYPSGRILPSRNPQVVSHDSYAYHTPTRQNSYSASMVSSVAPTTVISSAPPPMPPLPQRQTTHSPQPARDQVPPTTSNYKTAAEEKEELAARRRAEEARAQQAASATPPQPDDEDMPPSYPTGATAQEGSTRTAAQEKAELNRYYEAKAAVEQAQTAPAPPEPRLPVNGFDRSPLATPAPLYQAALGLQPAYPSGLLGSPPPAEPSQQQQALALSASSHEVYRDPSIAAGKRVQRSTSSSNGESAPAMNAFSPSAPSAPQPTSQIHDSSPPPQHAPHNPAGDSRQDALGGVEFGSFGVDSFPEFADLSSQLAAINAARQ</sequence>
<feature type="compositionally biased region" description="Low complexity" evidence="1">
    <location>
        <begin position="439"/>
        <end position="452"/>
    </location>
</feature>
<evidence type="ECO:0000256" key="1">
    <source>
        <dbReference type="SAM" id="MobiDB-lite"/>
    </source>
</evidence>
<evidence type="ECO:0000313" key="3">
    <source>
        <dbReference type="Proteomes" id="UP000321518"/>
    </source>
</evidence>
<name>A0A511KNE9_RHOTO</name>